<dbReference type="InterPro" id="IPR056748">
    <property type="entry name" value="VPS13-like_C"/>
</dbReference>
<comment type="caution">
    <text evidence="9">The sequence shown here is derived from an EMBL/GenBank/DDBJ whole genome shotgun (WGS) entry which is preliminary data.</text>
</comment>
<evidence type="ECO:0000256" key="4">
    <source>
        <dbReference type="SAM" id="MobiDB-lite"/>
    </source>
</evidence>
<dbReference type="PANTHER" id="PTHR16166">
    <property type="entry name" value="VACUOLAR PROTEIN SORTING-ASSOCIATED PROTEIN VPS13"/>
    <property type="match status" value="1"/>
</dbReference>
<dbReference type="OrthoDB" id="428159at2759"/>
<evidence type="ECO:0000259" key="6">
    <source>
        <dbReference type="Pfam" id="PF25033"/>
    </source>
</evidence>
<accession>A0A1M2W7I8</accession>
<evidence type="ECO:0000313" key="9">
    <source>
        <dbReference type="EMBL" id="OJT15827.1"/>
    </source>
</evidence>
<organism evidence="9 10">
    <name type="scientific">Trametes pubescens</name>
    <name type="common">White-rot fungus</name>
    <dbReference type="NCBI Taxonomy" id="154538"/>
    <lineage>
        <taxon>Eukaryota</taxon>
        <taxon>Fungi</taxon>
        <taxon>Dikarya</taxon>
        <taxon>Basidiomycota</taxon>
        <taxon>Agaricomycotina</taxon>
        <taxon>Agaricomycetes</taxon>
        <taxon>Polyporales</taxon>
        <taxon>Polyporaceae</taxon>
        <taxon>Trametes</taxon>
    </lineage>
</organism>
<dbReference type="InterPro" id="IPR026854">
    <property type="entry name" value="VPS13_N"/>
</dbReference>
<dbReference type="PANTHER" id="PTHR16166:SF93">
    <property type="entry name" value="INTERMEMBRANE LIPID TRANSFER PROTEIN VPS13"/>
    <property type="match status" value="1"/>
</dbReference>
<dbReference type="GO" id="GO:0045324">
    <property type="term" value="P:late endosome to vacuole transport"/>
    <property type="evidence" value="ECO:0007669"/>
    <property type="project" value="TreeGrafter"/>
</dbReference>
<feature type="compositionally biased region" description="Basic and acidic residues" evidence="4">
    <location>
        <begin position="418"/>
        <end position="427"/>
    </location>
</feature>
<feature type="compositionally biased region" description="Polar residues" evidence="4">
    <location>
        <begin position="1385"/>
        <end position="1401"/>
    </location>
</feature>
<dbReference type="Proteomes" id="UP000184267">
    <property type="component" value="Unassembled WGS sequence"/>
</dbReference>
<comment type="similarity">
    <text evidence="1">Belongs to the VPS13 family.</text>
</comment>
<evidence type="ECO:0000259" key="5">
    <source>
        <dbReference type="Pfam" id="PF12624"/>
    </source>
</evidence>
<dbReference type="InterPro" id="IPR009543">
    <property type="entry name" value="VPS13_VAB"/>
</dbReference>
<sequence length="3144" mass="350277">MVWWSDPGKEVLNILFNRVLAPYVENLDMNQVNYGIGQGQVTLSKLRLKKGALDKFRLPVDVIDGHLGKLSLSLHWMNLGNQPVEVLVEDVYLLVVPSSESTYNPEEEERRAQAAKFERLENAELLHVQARTDVAQDSAQSQGLIASLVTKIINNLQVTVRNIHIRYEDKLSVPGHPFAAGVTLAGFTAVSVNENWQPAFIDTKAGAVHKLARLDSLAVYFDTDCGSLSGLSYQEFVEKFTALISKVNRLAPHQFILKPVSGEGKIIMNHKLDKETPRFDVQLSFDEIGVLLDDNQYRDAISLVDMYHFYIRQHQYQKYRPAAEELEKSRPKALLKFATTAILDEVRDRRRRWTWEYFAERRDDRHRYVDLFKRKHLGPLSPQDVAILEALERKLSYEDLRFYRSIARSQLRKDMATRRKLEEERKKQQPQKQGSWSSWIWGSSTAADGSTNSVSSSEETAFTGEMTDEQRKELYKALDYDEKAVLAESLDTPRDALKARVKAQLNRGSFALKTDPHGKNSEIVSVVFDIFQATFLQRQDNFETSLSLGGFAIRDGTTQNTAYPLIVHVQEKRSQNEIVKTLPVEEWGVSPDLPDPFFFLKFEKNPLSGRADSALTVRMRYMEIVYHRGYVEAVYKFLKPPASQLESVEALLDVASQTLEGLRKETRIGLEYALQTHKTVDVKMDLNAPIIIVPEDVTSTKGKHLVIDAGHISIGSELASKEAIQEIHAKRKQQYTEDDYKHLESMMYDRLTVRLEAAQFLIGDDLHSCLKALRSNENDNLHLLERTNFDLQVQNSIVPTAYTLARLKVAGHLPALQVNMSDTKYKALMRLIDVSIPHFDDDEEAPARANSAIKPSASQRHASTAFKIPSGFFGPMPEEEYAIDTDDEDQAAVVPGQGKPAEGDEGHEEFFEVDTGAISSPALHQHAVEVDFKVDTLRATLYKSAPDGTDKALGEVSFQGFGLAYAMEKYVMKVDVNLKSVSMHVNRPGKDPLEFVSSAAGPSAADLLTVKYTRVQQASPEYQPVYEGIDQNVDVKISTFLFRAAPEPVLTLYDFIMTTFVPQSGDKVEAPPSPDSPEGQDVPAVVVDNGGTPEKIRVLLTLESIQVILINDDVRIATLSLSTAYVAIVLRANTMRINGRLGSLALNDNSPIQTASPEFKQILSIEGDNFADFTYQTYNPEDHETYTGVKSSVSLNTGSLKVHYLEHSLHDAYQFVMRLAKLKGFYDAATEAAVQRASEIERMQFDVSISTPIIVFPADAQNSLDVLTMRLGALSARNSYENDGDRITAGLHGIQLTSCLHYDGQPSVLKIVDDIDINADVTQFSGIDRAKDLERPNTQVSVKISDVRLHLTQPQYCLLIALSQSIPKVFADVPEVDYEPEPPQSLESSGTPNASSDSTTAVDLRPELSTNPISGEDTRPWTSLDVVVAVSAIKLHLYDALATTQANVKEHGIARFALNDNSLRLKMLSDGALESQVVLKSMTMSNTRPGPSKFREIMPAAQHERNQIMLLFSLSGGGSNSGLAVLTVDSPEVIFAVDPIISLLEFFTSAFPPQAELADEVVDADTEQTEPSPSGLKIDFRLDLHDVSVCVLEDDASNESQAIRLTVKQLLVSQQGVFAVSVKQVGMSLTRMGKPSESVRFLDDVDLTFTLDSRSSGAHQSTSIEVTSLPIVFRASYRDIMLITAIVNKAIALYGNSSQSSEPERPGLDKSPSRPALMSARRGSKPTTSRVQPVGSAHVVTHKEQFRGSFEGFRLVLIGDLHEQPLLHLRVKPFILGAKDWSGELQATSTLSVHVSYWNLSNSHWEPLIDPWTFTASIAKESPTGGMKMSVNANQRLDVNVTMTFVELALSTSKMLGAEGERMLQKARGSYAPYRIWNRTGYPLFIWSDTDGSHDNKDTSAKQIANGKTIDWRFDDWKTMREHVSSSGHNSIGLQIAGKQWEHLRSIPVDREGEYTFSLRPRSEKYAHRLVCEVKVQGNVKLVVLRSTYKIENHTLYPTELTLVDEAGQPVYAVEKIAPGQDYALPLDAVNRCRVRLQPDQGFGYKWSPAIRWEDLIAKRGFTLRCPHSDQNEAAFRFQAWADADANDIASRKLPRITLKLRAPIELENLLPYNLDYRIYDKETDQNWRSYLRKGGVMPVHSVELAHLVLLNIQIQDTVFKPSDFAIINTDGNSDFDVENKLVLRDPDGHKLDLKLNYVHYPDSGGSFKVQVYSPYIVLNKTGLPFSVRPSSSRVGSSSEVAGETRPDILAKPIPFLLSHSIDNGKDFAFKLGDSAWSQTVSLDAPTAETRLVMPHQTQKADEIHVGLSWTEGLGKYKLTKVITLAPRFIVVNNFSQPLAFREHGVAPRGRPTIEPGEKRPLHFLRVGDEKLLTLAIPGLNAQWSPAINLEDIGSVHFRLHASEGSQSMRLMRADVKIEGPTIFIFIDEATEGWPFTIENDTDHTFTLTQTDLNRKEGGQAAKSSPTYTVAARSSLDYAWDSPAARDKRIVLAVGSSRREIDVMEIGDLVPFKFAGERGTQTVSLDVRADGHRQVLRITNYNAEYSLYKPRRRDTMSLARQDSMSSSQDAFEAVQETVAPVLIVYLDLQGLGLSLINRRMVEVVYLSLNALKFEYANNPVAQSVNLSCGGLQIDNQLHDALFPVLLQPTPISQDSKAVAALPTVQASVIWLNDEEHGVFFVKYCSILLQALTVEADEDFLFSLYDLTKIKGASWDEGQEDVLLKYPEDIPEPQATARGQDLYFEVLELQPIKLSISFMRTERVSGEDKLSLRNPFAVVLNAVTMAVGNVNDASLEMNALAIKDMRLTLPDLEERITHHYRQEVLRQLYRILGSADFIGNPVGLFTNVSSGVADIFYEPFNGSVMHGNKEIGIGIAKGAASFVKKTVFGFSNSFTKFTSSVGKGLSATTLDSEYQLRRRMNQRRNRPRHAIYGVAAGAEALASSLASGVEGVVLKPIEGAESEGAKGFFKGVGKGLIGVVTKPVIGVFDLAANVSEGIRNTTTVFDNPARDRVRLPRLIPADGVLVPYAEREALGQYWMKDLESGRFRTETYVAHLNLPGGDNVVLLTTTKVLSFWSNKLRLEWELPFTQVQGVTIEDTGIKFAHKAGKEHDKFIFIPDKSSQTWFFSQIASVVKAFNARRRMDS</sequence>
<protein>
    <submittedName>
        <fullName evidence="9">Vacuolar protein sorting-associated protein 13</fullName>
    </submittedName>
</protein>
<keyword evidence="10" id="KW-1185">Reference proteome</keyword>
<feature type="domain" description="VPS13-like middle region" evidence="6">
    <location>
        <begin position="1109"/>
        <end position="1855"/>
    </location>
</feature>
<feature type="domain" description="Intermembrane lipid transfer protein VPS13-like C-terminal" evidence="8">
    <location>
        <begin position="3012"/>
        <end position="3119"/>
    </location>
</feature>
<dbReference type="GO" id="GO:0006623">
    <property type="term" value="P:protein targeting to vacuole"/>
    <property type="evidence" value="ECO:0007669"/>
    <property type="project" value="TreeGrafter"/>
</dbReference>
<feature type="compositionally biased region" description="Polar residues" evidence="4">
    <location>
        <begin position="445"/>
        <end position="460"/>
    </location>
</feature>
<dbReference type="STRING" id="154538.A0A1M2W7I8"/>
<dbReference type="EMBL" id="MNAD01000125">
    <property type="protein sequence ID" value="OJT15827.1"/>
    <property type="molecule type" value="Genomic_DNA"/>
</dbReference>
<dbReference type="OMA" id="SGWRPIR"/>
<dbReference type="GO" id="GO:0045053">
    <property type="term" value="P:protein retention in Golgi apparatus"/>
    <property type="evidence" value="ECO:0007669"/>
    <property type="project" value="TreeGrafter"/>
</dbReference>
<feature type="domain" description="Vacuolar protein sorting-associated protein 13 VPS13 adaptor binding" evidence="7">
    <location>
        <begin position="1916"/>
        <end position="2486"/>
    </location>
</feature>
<dbReference type="Pfam" id="PF25037">
    <property type="entry name" value="VPS13_C"/>
    <property type="match status" value="1"/>
</dbReference>
<evidence type="ECO:0000256" key="2">
    <source>
        <dbReference type="ARBA" id="ARBA00022448"/>
    </source>
</evidence>
<feature type="region of interest" description="Disordered" evidence="4">
    <location>
        <begin position="1376"/>
        <end position="1416"/>
    </location>
</feature>
<name>A0A1M2W7I8_TRAPU</name>
<feature type="region of interest" description="Disordered" evidence="4">
    <location>
        <begin position="418"/>
        <end position="437"/>
    </location>
</feature>
<evidence type="ECO:0000256" key="3">
    <source>
        <dbReference type="ARBA" id="ARBA00023055"/>
    </source>
</evidence>
<feature type="region of interest" description="Disordered" evidence="4">
    <location>
        <begin position="445"/>
        <end position="467"/>
    </location>
</feature>
<feature type="domain" description="Chorein N-terminal" evidence="5">
    <location>
        <begin position="15"/>
        <end position="843"/>
    </location>
</feature>
<gene>
    <name evidence="9" type="ORF">TRAPUB_3425</name>
</gene>
<dbReference type="GO" id="GO:0006869">
    <property type="term" value="P:lipid transport"/>
    <property type="evidence" value="ECO:0007669"/>
    <property type="project" value="UniProtKB-KW"/>
</dbReference>
<evidence type="ECO:0000259" key="8">
    <source>
        <dbReference type="Pfam" id="PF25037"/>
    </source>
</evidence>
<evidence type="ECO:0000259" key="7">
    <source>
        <dbReference type="Pfam" id="PF25036"/>
    </source>
</evidence>
<feature type="compositionally biased region" description="Basic and acidic residues" evidence="4">
    <location>
        <begin position="1702"/>
        <end position="1712"/>
    </location>
</feature>
<keyword evidence="3" id="KW-0445">Lipid transport</keyword>
<reference evidence="9 10" key="1">
    <citation type="submission" date="2016-10" db="EMBL/GenBank/DDBJ databases">
        <title>Genome sequence of the basidiomycete white-rot fungus Trametes pubescens.</title>
        <authorList>
            <person name="Makela M.R."/>
            <person name="Granchi Z."/>
            <person name="Peng M."/>
            <person name="De Vries R.P."/>
            <person name="Grigoriev I."/>
            <person name="Riley R."/>
            <person name="Hilden K."/>
        </authorList>
    </citation>
    <scope>NUCLEOTIDE SEQUENCE [LARGE SCALE GENOMIC DNA]</scope>
    <source>
        <strain evidence="9 10">FBCC735</strain>
    </source>
</reference>
<dbReference type="Pfam" id="PF25036">
    <property type="entry name" value="VPS13_VAB"/>
    <property type="match status" value="1"/>
</dbReference>
<dbReference type="Pfam" id="PF25033">
    <property type="entry name" value="VPS13_M"/>
    <property type="match status" value="1"/>
</dbReference>
<dbReference type="InterPro" id="IPR026847">
    <property type="entry name" value="VPS13"/>
</dbReference>
<dbReference type="GO" id="GO:0007005">
    <property type="term" value="P:mitochondrion organization"/>
    <property type="evidence" value="ECO:0007669"/>
    <property type="project" value="TreeGrafter"/>
</dbReference>
<evidence type="ECO:0000313" key="10">
    <source>
        <dbReference type="Proteomes" id="UP000184267"/>
    </source>
</evidence>
<evidence type="ECO:0000256" key="1">
    <source>
        <dbReference type="ARBA" id="ARBA00006545"/>
    </source>
</evidence>
<proteinExistence type="inferred from homology"/>
<dbReference type="Pfam" id="PF12624">
    <property type="entry name" value="VPS13_N"/>
    <property type="match status" value="1"/>
</dbReference>
<feature type="region of interest" description="Disordered" evidence="4">
    <location>
        <begin position="1697"/>
        <end position="1736"/>
    </location>
</feature>
<keyword evidence="2" id="KW-0813">Transport</keyword>
<dbReference type="InterPro" id="IPR056747">
    <property type="entry name" value="VPS13-like_M"/>
</dbReference>